<name>A0ACC7P139_9BACL</name>
<organism evidence="1 2">
    <name type="scientific">Paenibacillus mesotrionivorans</name>
    <dbReference type="NCBI Taxonomy" id="3160968"/>
    <lineage>
        <taxon>Bacteria</taxon>
        <taxon>Bacillati</taxon>
        <taxon>Bacillota</taxon>
        <taxon>Bacilli</taxon>
        <taxon>Bacillales</taxon>
        <taxon>Paenibacillaceae</taxon>
        <taxon>Paenibacillus</taxon>
    </lineage>
</organism>
<protein>
    <submittedName>
        <fullName evidence="1">Uncharacterized protein</fullName>
    </submittedName>
</protein>
<accession>A0ACC7P139</accession>
<proteinExistence type="predicted"/>
<dbReference type="EMBL" id="JBJURJ010000007">
    <property type="protein sequence ID" value="MFM9329012.1"/>
    <property type="molecule type" value="Genomic_DNA"/>
</dbReference>
<dbReference type="Proteomes" id="UP001631969">
    <property type="component" value="Unassembled WGS sequence"/>
</dbReference>
<comment type="caution">
    <text evidence="1">The sequence shown here is derived from an EMBL/GenBank/DDBJ whole genome shotgun (WGS) entry which is preliminary data.</text>
</comment>
<gene>
    <name evidence="1" type="ORF">ACI1P1_12015</name>
</gene>
<evidence type="ECO:0000313" key="2">
    <source>
        <dbReference type="Proteomes" id="UP001631969"/>
    </source>
</evidence>
<evidence type="ECO:0000313" key="1">
    <source>
        <dbReference type="EMBL" id="MFM9329012.1"/>
    </source>
</evidence>
<reference evidence="1" key="1">
    <citation type="submission" date="2024-12" db="EMBL/GenBank/DDBJ databases">
        <authorList>
            <person name="Wu N."/>
        </authorList>
    </citation>
    <scope>NUCLEOTIDE SEQUENCE</scope>
    <source>
        <strain evidence="1">P15</strain>
    </source>
</reference>
<keyword evidence="2" id="KW-1185">Reference proteome</keyword>
<sequence length="69" mass="8160">MDEQLRRLEKYVQKFVQLDGMRSNLAVDSDIAKLMTEMERDFQIAQIANNNHVHSEVMKFYRVLSNARS</sequence>